<reference evidence="1 2" key="1">
    <citation type="submission" date="2021-05" db="EMBL/GenBank/DDBJ databases">
        <title>Genome Assembly of Synthetic Allotetraploid Brassica napus Reveals Homoeologous Exchanges between Subgenomes.</title>
        <authorList>
            <person name="Davis J.T."/>
        </authorList>
    </citation>
    <scope>NUCLEOTIDE SEQUENCE [LARGE SCALE GENOMIC DNA]</scope>
    <source>
        <strain evidence="2">cv. Da-Ae</strain>
        <tissue evidence="1">Seedling</tissue>
    </source>
</reference>
<protein>
    <submittedName>
        <fullName evidence="1">Uncharacterized protein</fullName>
    </submittedName>
</protein>
<name>A0ABQ7YZ24_BRANA</name>
<evidence type="ECO:0000313" key="1">
    <source>
        <dbReference type="EMBL" id="KAH0873196.1"/>
    </source>
</evidence>
<comment type="caution">
    <text evidence="1">The sequence shown here is derived from an EMBL/GenBank/DDBJ whole genome shotgun (WGS) entry which is preliminary data.</text>
</comment>
<dbReference type="EMBL" id="JAGKQM010000016">
    <property type="protein sequence ID" value="KAH0873196.1"/>
    <property type="molecule type" value="Genomic_DNA"/>
</dbReference>
<proteinExistence type="predicted"/>
<sequence>FIELEVLARFLSETGALSIFSIFDRTLEDGTTRISFSSRLQLVVNETTQISCSSLKHLMAVTSVAMVVKKINFLSVTSVGFDMKEYQISSSTLPFKWRINFQEVD</sequence>
<evidence type="ECO:0000313" key="2">
    <source>
        <dbReference type="Proteomes" id="UP000824890"/>
    </source>
</evidence>
<keyword evidence="2" id="KW-1185">Reference proteome</keyword>
<accession>A0ABQ7YZ24</accession>
<organism evidence="1 2">
    <name type="scientific">Brassica napus</name>
    <name type="common">Rape</name>
    <dbReference type="NCBI Taxonomy" id="3708"/>
    <lineage>
        <taxon>Eukaryota</taxon>
        <taxon>Viridiplantae</taxon>
        <taxon>Streptophyta</taxon>
        <taxon>Embryophyta</taxon>
        <taxon>Tracheophyta</taxon>
        <taxon>Spermatophyta</taxon>
        <taxon>Magnoliopsida</taxon>
        <taxon>eudicotyledons</taxon>
        <taxon>Gunneridae</taxon>
        <taxon>Pentapetalae</taxon>
        <taxon>rosids</taxon>
        <taxon>malvids</taxon>
        <taxon>Brassicales</taxon>
        <taxon>Brassicaceae</taxon>
        <taxon>Brassiceae</taxon>
        <taxon>Brassica</taxon>
    </lineage>
</organism>
<dbReference type="Proteomes" id="UP000824890">
    <property type="component" value="Unassembled WGS sequence"/>
</dbReference>
<gene>
    <name evidence="1" type="ORF">HID58_070558</name>
</gene>
<feature type="non-terminal residue" evidence="1">
    <location>
        <position position="1"/>
    </location>
</feature>